<keyword evidence="2" id="KW-1185">Reference proteome</keyword>
<name>A0A1H9UBY3_9RHOB</name>
<reference evidence="1 2" key="1">
    <citation type="submission" date="2016-10" db="EMBL/GenBank/DDBJ databases">
        <authorList>
            <person name="de Groot N.N."/>
        </authorList>
    </citation>
    <scope>NUCLEOTIDE SEQUENCE [LARGE SCALE GENOMIC DNA]</scope>
    <source>
        <strain evidence="1 2">DSM 23042</strain>
    </source>
</reference>
<protein>
    <recommendedName>
        <fullName evidence="3">DUF1289 domain-containing protein</fullName>
    </recommendedName>
</protein>
<evidence type="ECO:0000313" key="2">
    <source>
        <dbReference type="Proteomes" id="UP000198885"/>
    </source>
</evidence>
<dbReference type="EMBL" id="FOGU01000005">
    <property type="protein sequence ID" value="SES06603.1"/>
    <property type="molecule type" value="Genomic_DNA"/>
</dbReference>
<dbReference type="Pfam" id="PF06945">
    <property type="entry name" value="DUF1289"/>
    <property type="match status" value="1"/>
</dbReference>
<dbReference type="OrthoDB" id="7906652at2"/>
<dbReference type="STRING" id="641238.SAMN04490244_105163"/>
<evidence type="ECO:0000313" key="1">
    <source>
        <dbReference type="EMBL" id="SES06603.1"/>
    </source>
</evidence>
<dbReference type="InterPro" id="IPR010710">
    <property type="entry name" value="DUF1289"/>
</dbReference>
<proteinExistence type="predicted"/>
<dbReference type="Proteomes" id="UP000198885">
    <property type="component" value="Unassembled WGS sequence"/>
</dbReference>
<sequence>MAKAKKLPSPCIDVCKFRREGHCIGCSMTKAQKKMFKSLKKPQHQHAFVEMLAHQQSDMGKYSHWTQAYLKKCAKKGVTPPVGP</sequence>
<organism evidence="1 2">
    <name type="scientific">Tranquillimonas rosea</name>
    <dbReference type="NCBI Taxonomy" id="641238"/>
    <lineage>
        <taxon>Bacteria</taxon>
        <taxon>Pseudomonadati</taxon>
        <taxon>Pseudomonadota</taxon>
        <taxon>Alphaproteobacteria</taxon>
        <taxon>Rhodobacterales</taxon>
        <taxon>Roseobacteraceae</taxon>
        <taxon>Tranquillimonas</taxon>
    </lineage>
</organism>
<accession>A0A1H9UBY3</accession>
<evidence type="ECO:0008006" key="3">
    <source>
        <dbReference type="Google" id="ProtNLM"/>
    </source>
</evidence>
<dbReference type="RefSeq" id="WP_092693007.1">
    <property type="nucleotide sequence ID" value="NZ_CBDDGO010000004.1"/>
</dbReference>
<dbReference type="AlphaFoldDB" id="A0A1H9UBY3"/>
<gene>
    <name evidence="1" type="ORF">SAMN04490244_105163</name>
</gene>